<dbReference type="InterPro" id="IPR048279">
    <property type="entry name" value="MdtK-like"/>
</dbReference>
<dbReference type="PANTHER" id="PTHR42925:SF2">
    <property type="entry name" value="NA+ DRIVEN MULTIDRUG EFFLUX PUMP"/>
    <property type="match status" value="1"/>
</dbReference>
<feature type="transmembrane region" description="Helical" evidence="7">
    <location>
        <begin position="188"/>
        <end position="208"/>
    </location>
</feature>
<evidence type="ECO:0000256" key="1">
    <source>
        <dbReference type="ARBA" id="ARBA00004651"/>
    </source>
</evidence>
<feature type="transmembrane region" description="Helical" evidence="7">
    <location>
        <begin position="351"/>
        <end position="372"/>
    </location>
</feature>
<keyword evidence="2" id="KW-0813">Transport</keyword>
<evidence type="ECO:0000313" key="9">
    <source>
        <dbReference type="Proteomes" id="UP000242592"/>
    </source>
</evidence>
<gene>
    <name evidence="8" type="ORF">SAMN02745199_0522</name>
</gene>
<dbReference type="NCBIfam" id="TIGR00797">
    <property type="entry name" value="matE"/>
    <property type="match status" value="1"/>
</dbReference>
<evidence type="ECO:0000256" key="4">
    <source>
        <dbReference type="ARBA" id="ARBA00022692"/>
    </source>
</evidence>
<sequence>MGVYRKIFKIALPIALQQFLFTSVNFVDTVMIGRLGEIPIAAVGLSNQFFFLYNLVLFGLVSGGAIFFAQFWGKRDEDGLARSSALTVISALAFSFIFFVLSFFTPQFVMRFYSPDPEVIAVGITYLKIVSFSYPIFAVSMVFSLVLRSIEKAIIPMYTTIVELMSNVFFNYVLIFGKLGFPKLGVEGAAWGTLIARVIGLTSLLIIIEVKRLPGRFNLYHVRRINKLFVKRYFHYTLPTIGNEFAWSFGMTMYSVVYAHMSTQVIAARNIMGTIEGFAYSFTFSVASAASVIVGNILGASEYEKAYEVSKKILKLAELVAVISGIITILVTFYAVNLFDVSDEIKNLVRITMIISMGFIPIKVFNGVNIVGFLRAGGDTRFSFAIEATTLWLLGVPLAVLSGLILNMSFPVVYLFTMSDEITKAIILLWRYKSKKWIKNVVEGI</sequence>
<reference evidence="9" key="1">
    <citation type="submission" date="2016-11" db="EMBL/GenBank/DDBJ databases">
        <authorList>
            <person name="Varghese N."/>
            <person name="Submissions S."/>
        </authorList>
    </citation>
    <scope>NUCLEOTIDE SEQUENCE [LARGE SCALE GENOMIC DNA]</scope>
    <source>
        <strain evidence="9">DSM 15807</strain>
    </source>
</reference>
<name>A0A1M5RNU0_9BACT</name>
<keyword evidence="3" id="KW-1003">Cell membrane</keyword>
<keyword evidence="5 7" id="KW-1133">Transmembrane helix</keyword>
<dbReference type="AlphaFoldDB" id="A0A1M5RNU0"/>
<accession>A0A1M5RNU0</accession>
<evidence type="ECO:0000256" key="6">
    <source>
        <dbReference type="ARBA" id="ARBA00023136"/>
    </source>
</evidence>
<feature type="transmembrane region" description="Helical" evidence="7">
    <location>
        <begin position="50"/>
        <end position="73"/>
    </location>
</feature>
<feature type="transmembrane region" description="Helical" evidence="7">
    <location>
        <begin position="233"/>
        <end position="257"/>
    </location>
</feature>
<dbReference type="InterPro" id="IPR047135">
    <property type="entry name" value="YsiQ"/>
</dbReference>
<keyword evidence="9" id="KW-1185">Reference proteome</keyword>
<dbReference type="CDD" id="cd13134">
    <property type="entry name" value="MATE_like_8"/>
    <property type="match status" value="1"/>
</dbReference>
<keyword evidence="6 7" id="KW-0472">Membrane</keyword>
<feature type="transmembrane region" description="Helical" evidence="7">
    <location>
        <begin position="277"/>
        <end position="298"/>
    </location>
</feature>
<dbReference type="GO" id="GO:0042910">
    <property type="term" value="F:xenobiotic transmembrane transporter activity"/>
    <property type="evidence" value="ECO:0007669"/>
    <property type="project" value="InterPro"/>
</dbReference>
<evidence type="ECO:0000313" key="8">
    <source>
        <dbReference type="EMBL" id="SHH27790.1"/>
    </source>
</evidence>
<dbReference type="Pfam" id="PF01554">
    <property type="entry name" value="MatE"/>
    <property type="match status" value="2"/>
</dbReference>
<evidence type="ECO:0000256" key="7">
    <source>
        <dbReference type="SAM" id="Phobius"/>
    </source>
</evidence>
<protein>
    <submittedName>
        <fullName evidence="8">Putative efflux protein, MATE family</fullName>
    </submittedName>
</protein>
<dbReference type="PIRSF" id="PIRSF006603">
    <property type="entry name" value="DinF"/>
    <property type="match status" value="1"/>
</dbReference>
<proteinExistence type="predicted"/>
<feature type="transmembrane region" description="Helical" evidence="7">
    <location>
        <begin position="384"/>
        <end position="406"/>
    </location>
</feature>
<evidence type="ECO:0000256" key="3">
    <source>
        <dbReference type="ARBA" id="ARBA00022475"/>
    </source>
</evidence>
<feature type="transmembrane region" description="Helical" evidence="7">
    <location>
        <begin position="319"/>
        <end position="339"/>
    </location>
</feature>
<evidence type="ECO:0000256" key="2">
    <source>
        <dbReference type="ARBA" id="ARBA00022448"/>
    </source>
</evidence>
<dbReference type="GO" id="GO:0015297">
    <property type="term" value="F:antiporter activity"/>
    <property type="evidence" value="ECO:0007669"/>
    <property type="project" value="InterPro"/>
</dbReference>
<evidence type="ECO:0000256" key="5">
    <source>
        <dbReference type="ARBA" id="ARBA00022989"/>
    </source>
</evidence>
<feature type="transmembrane region" description="Helical" evidence="7">
    <location>
        <begin position="154"/>
        <end position="176"/>
    </location>
</feature>
<comment type="subcellular location">
    <subcellularLocation>
        <location evidence="1">Cell membrane</location>
        <topology evidence="1">Multi-pass membrane protein</topology>
    </subcellularLocation>
</comment>
<dbReference type="EMBL" id="FQXN01000002">
    <property type="protein sequence ID" value="SHH27790.1"/>
    <property type="molecule type" value="Genomic_DNA"/>
</dbReference>
<feature type="transmembrane region" description="Helical" evidence="7">
    <location>
        <begin position="124"/>
        <end position="147"/>
    </location>
</feature>
<keyword evidence="4 7" id="KW-0812">Transmembrane</keyword>
<dbReference type="Proteomes" id="UP000242592">
    <property type="component" value="Unassembled WGS sequence"/>
</dbReference>
<dbReference type="InterPro" id="IPR002528">
    <property type="entry name" value="MATE_fam"/>
</dbReference>
<dbReference type="PANTHER" id="PTHR42925">
    <property type="entry name" value="MULTIDRUG AND TOXIN EFFLUX PROTEIN MATE FAMILY"/>
    <property type="match status" value="1"/>
</dbReference>
<organism evidence="8 9">
    <name type="scientific">Thermosipho atlanticus DSM 15807</name>
    <dbReference type="NCBI Taxonomy" id="1123380"/>
    <lineage>
        <taxon>Bacteria</taxon>
        <taxon>Thermotogati</taxon>
        <taxon>Thermotogota</taxon>
        <taxon>Thermotogae</taxon>
        <taxon>Thermotogales</taxon>
        <taxon>Fervidobacteriaceae</taxon>
        <taxon>Thermosipho</taxon>
    </lineage>
</organism>
<feature type="transmembrane region" description="Helical" evidence="7">
    <location>
        <begin position="85"/>
        <end position="104"/>
    </location>
</feature>
<dbReference type="GO" id="GO:0005886">
    <property type="term" value="C:plasma membrane"/>
    <property type="evidence" value="ECO:0007669"/>
    <property type="project" value="UniProtKB-SubCell"/>
</dbReference>
<dbReference type="OrthoDB" id="9776324at2"/>
<dbReference type="RefSeq" id="WP_073071901.1">
    <property type="nucleotide sequence ID" value="NZ_FQXN01000002.1"/>
</dbReference>
<dbReference type="STRING" id="1123380.SAMN02745199_0522"/>